<evidence type="ECO:0000313" key="3">
    <source>
        <dbReference type="Proteomes" id="UP000280792"/>
    </source>
</evidence>
<dbReference type="InterPro" id="IPR019253">
    <property type="entry name" value="DUF2244_TM"/>
</dbReference>
<accession>A0A3P3VP20</accession>
<comment type="caution">
    <text evidence="2">The sequence shown here is derived from an EMBL/GenBank/DDBJ whole genome shotgun (WGS) entry which is preliminary data.</text>
</comment>
<evidence type="ECO:0000256" key="1">
    <source>
        <dbReference type="SAM" id="Phobius"/>
    </source>
</evidence>
<evidence type="ECO:0000313" key="2">
    <source>
        <dbReference type="EMBL" id="RRJ84511.1"/>
    </source>
</evidence>
<feature type="transmembrane region" description="Helical" evidence="1">
    <location>
        <begin position="53"/>
        <end position="72"/>
    </location>
</feature>
<dbReference type="RefSeq" id="WP_125014941.1">
    <property type="nucleotide sequence ID" value="NZ_QWEZ01000001.1"/>
</dbReference>
<organism evidence="2 3">
    <name type="scientific">Aestuariirhabdus litorea</name>
    <dbReference type="NCBI Taxonomy" id="2528527"/>
    <lineage>
        <taxon>Bacteria</taxon>
        <taxon>Pseudomonadati</taxon>
        <taxon>Pseudomonadota</taxon>
        <taxon>Gammaproteobacteria</taxon>
        <taxon>Oceanospirillales</taxon>
        <taxon>Aestuariirhabdaceae</taxon>
        <taxon>Aestuariirhabdus</taxon>
    </lineage>
</organism>
<feature type="transmembrane region" description="Helical" evidence="1">
    <location>
        <begin position="26"/>
        <end position="47"/>
    </location>
</feature>
<keyword evidence="1" id="KW-0812">Transmembrane</keyword>
<protein>
    <submittedName>
        <fullName evidence="2">DUF2244 domain-containing protein</fullName>
    </submittedName>
</protein>
<dbReference type="Pfam" id="PF10003">
    <property type="entry name" value="DUF2244"/>
    <property type="match status" value="1"/>
</dbReference>
<reference evidence="2 3" key="2">
    <citation type="submission" date="2018-12" db="EMBL/GenBank/DDBJ databases">
        <title>Simiduia agarivorans gen. nov., sp. nov., a marine, agarolytic bacterium isolated from shallow coastal water from Keelung, Taiwan.</title>
        <authorList>
            <person name="Shieh W.Y."/>
        </authorList>
    </citation>
    <scope>NUCLEOTIDE SEQUENCE [LARGE SCALE GENOMIC DNA]</scope>
    <source>
        <strain evidence="2 3">GTF-13</strain>
    </source>
</reference>
<dbReference type="AlphaFoldDB" id="A0A3P3VP20"/>
<proteinExistence type="predicted"/>
<dbReference type="Proteomes" id="UP000280792">
    <property type="component" value="Unassembled WGS sequence"/>
</dbReference>
<sequence>MVATRITPSNEVQILLRANQSASWRLNLWVWALLSALGSLIALGFSLLGAPLVFPFVGVEVLVLMGAFYCACRDCARQQLIRLGPSRLVVEKGHALREEVTGLPRQWARLRVEPGAHPLGTDRLFLCAFDQRTPVGEFLCQQELEQLRERLRQQGVRVEVLPLRPG</sequence>
<gene>
    <name evidence="2" type="ORF">D0544_05235</name>
</gene>
<reference evidence="2 3" key="1">
    <citation type="submission" date="2018-08" db="EMBL/GenBank/DDBJ databases">
        <authorList>
            <person name="Khan S.A."/>
        </authorList>
    </citation>
    <scope>NUCLEOTIDE SEQUENCE [LARGE SCALE GENOMIC DNA]</scope>
    <source>
        <strain evidence="2 3">GTF-13</strain>
    </source>
</reference>
<name>A0A3P3VP20_9GAMM</name>
<dbReference type="EMBL" id="QWEZ01000001">
    <property type="protein sequence ID" value="RRJ84511.1"/>
    <property type="molecule type" value="Genomic_DNA"/>
</dbReference>
<keyword evidence="3" id="KW-1185">Reference proteome</keyword>
<keyword evidence="1" id="KW-1133">Transmembrane helix</keyword>
<keyword evidence="1" id="KW-0472">Membrane</keyword>